<dbReference type="PANTHER" id="PTHR15822:SF4">
    <property type="entry name" value="TYROSYL-DNA PHOSPHODIESTERASE 2"/>
    <property type="match status" value="1"/>
</dbReference>
<reference evidence="14" key="1">
    <citation type="submission" date="2021-03" db="EMBL/GenBank/DDBJ databases">
        <authorList>
            <person name="Li Z."/>
            <person name="Yang C."/>
        </authorList>
    </citation>
    <scope>NUCLEOTIDE SEQUENCE</scope>
    <source>
        <strain evidence="14">Dzin_1.0</strain>
        <tissue evidence="14">Leaf</tissue>
    </source>
</reference>
<dbReference type="GO" id="GO:0006302">
    <property type="term" value="P:double-strand break repair"/>
    <property type="evidence" value="ECO:0007669"/>
    <property type="project" value="TreeGrafter"/>
</dbReference>
<proteinExistence type="predicted"/>
<dbReference type="GO" id="GO:0004518">
    <property type="term" value="F:nuclease activity"/>
    <property type="evidence" value="ECO:0007669"/>
    <property type="project" value="UniProtKB-KW"/>
</dbReference>
<evidence type="ECO:0000256" key="4">
    <source>
        <dbReference type="ARBA" id="ARBA00022722"/>
    </source>
</evidence>
<dbReference type="InterPro" id="IPR036691">
    <property type="entry name" value="Endo/exonu/phosph_ase_sf"/>
</dbReference>
<sequence length="352" mass="40389">MGNAESSSETPRRKYDDDDDDDDDNIRRWLRRPTKKENDEGESSTQFSTVLKVGAAVAAGGLLTLGAYSTLSSSSPSPSAELEAHEVKRNKYNYERKIKIMSYNVWSSGMEVEKRMEAIGNLVKQYSPDIIFFQEVTPNIYKLFERSTWWQLYNTSVSSPDGRKPFCMLLSKLRVEMFKSITFSNSMEKELCLGVINVGLYKRLIVATSHLKCQTNEMTNSEERVSQAKEALRNLQQFPNVIFGGDMNWDEEEDGVFPLQGSWTDAWAELRTREPGWTFDTESNEMLKGRKPLQKRLDRFSCKLEEDFRMMNIEMIGKEAIPDLTYCNEKGMELPVLPSDHYGLIFTISSNV</sequence>
<evidence type="ECO:0000256" key="7">
    <source>
        <dbReference type="ARBA" id="ARBA00022801"/>
    </source>
</evidence>
<evidence type="ECO:0000256" key="12">
    <source>
        <dbReference type="SAM" id="MobiDB-lite"/>
    </source>
</evidence>
<comment type="cofactor">
    <cofactor evidence="2">
        <name>Mg(2+)</name>
        <dbReference type="ChEBI" id="CHEBI:18420"/>
    </cofactor>
</comment>
<evidence type="ECO:0000313" key="15">
    <source>
        <dbReference type="Proteomes" id="UP001085076"/>
    </source>
</evidence>
<accession>A0A9D5H7I5</accession>
<dbReference type="GO" id="GO:0005737">
    <property type="term" value="C:cytoplasm"/>
    <property type="evidence" value="ECO:0007669"/>
    <property type="project" value="TreeGrafter"/>
</dbReference>
<keyword evidence="11" id="KW-0175">Coiled coil</keyword>
<feature type="coiled-coil region" evidence="11">
    <location>
        <begin position="211"/>
        <end position="238"/>
    </location>
</feature>
<dbReference type="AlphaFoldDB" id="A0A9D5H7I5"/>
<evidence type="ECO:0000259" key="13">
    <source>
        <dbReference type="Pfam" id="PF03372"/>
    </source>
</evidence>
<dbReference type="InterPro" id="IPR051547">
    <property type="entry name" value="TDP2-like"/>
</dbReference>
<keyword evidence="8" id="KW-0460">Magnesium</keyword>
<keyword evidence="5" id="KW-0479">Metal-binding</keyword>
<feature type="region of interest" description="Disordered" evidence="12">
    <location>
        <begin position="1"/>
        <end position="46"/>
    </location>
</feature>
<feature type="domain" description="Endonuclease/exonuclease/phosphatase" evidence="13">
    <location>
        <begin position="101"/>
        <end position="280"/>
    </location>
</feature>
<dbReference type="Proteomes" id="UP001085076">
    <property type="component" value="Miscellaneous, Linkage group lg08"/>
</dbReference>
<evidence type="ECO:0000313" key="14">
    <source>
        <dbReference type="EMBL" id="KAJ0966184.1"/>
    </source>
</evidence>
<reference evidence="14" key="2">
    <citation type="journal article" date="2022" name="Hortic Res">
        <title>The genome of Dioscorea zingiberensis sheds light on the biosynthesis, origin and evolution of the medicinally important diosgenin saponins.</title>
        <authorList>
            <person name="Li Y."/>
            <person name="Tan C."/>
            <person name="Li Z."/>
            <person name="Guo J."/>
            <person name="Li S."/>
            <person name="Chen X."/>
            <person name="Wang C."/>
            <person name="Dai X."/>
            <person name="Yang H."/>
            <person name="Song W."/>
            <person name="Hou L."/>
            <person name="Xu J."/>
            <person name="Tong Z."/>
            <person name="Xu A."/>
            <person name="Yuan X."/>
            <person name="Wang W."/>
            <person name="Yang Q."/>
            <person name="Chen L."/>
            <person name="Sun Z."/>
            <person name="Wang K."/>
            <person name="Pan B."/>
            <person name="Chen J."/>
            <person name="Bao Y."/>
            <person name="Liu F."/>
            <person name="Qi X."/>
            <person name="Gang D.R."/>
            <person name="Wen J."/>
            <person name="Li J."/>
        </authorList>
    </citation>
    <scope>NUCLEOTIDE SEQUENCE</scope>
    <source>
        <strain evidence="14">Dzin_1.0</strain>
    </source>
</reference>
<comment type="caution">
    <text evidence="14">The sequence shown here is derived from an EMBL/GenBank/DDBJ whole genome shotgun (WGS) entry which is preliminary data.</text>
</comment>
<protein>
    <recommendedName>
        <fullName evidence="13">Endonuclease/exonuclease/phosphatase domain-containing protein</fullName>
    </recommendedName>
</protein>
<organism evidence="14 15">
    <name type="scientific">Dioscorea zingiberensis</name>
    <dbReference type="NCBI Taxonomy" id="325984"/>
    <lineage>
        <taxon>Eukaryota</taxon>
        <taxon>Viridiplantae</taxon>
        <taxon>Streptophyta</taxon>
        <taxon>Embryophyta</taxon>
        <taxon>Tracheophyta</taxon>
        <taxon>Spermatophyta</taxon>
        <taxon>Magnoliopsida</taxon>
        <taxon>Liliopsida</taxon>
        <taxon>Dioscoreales</taxon>
        <taxon>Dioscoreaceae</taxon>
        <taxon>Dioscorea</taxon>
    </lineage>
</organism>
<keyword evidence="15" id="KW-1185">Reference proteome</keyword>
<comment type="subcellular location">
    <subcellularLocation>
        <location evidence="3">Nucleus</location>
        <location evidence="3">PML body</location>
    </subcellularLocation>
</comment>
<dbReference type="PANTHER" id="PTHR15822">
    <property type="entry name" value="TRAF AND TNF RECEPTOR-ASSOCIATED PROTEIN"/>
    <property type="match status" value="1"/>
</dbReference>
<dbReference type="CDD" id="cd09080">
    <property type="entry name" value="TDP2"/>
    <property type="match status" value="1"/>
</dbReference>
<dbReference type="GO" id="GO:0046872">
    <property type="term" value="F:metal ion binding"/>
    <property type="evidence" value="ECO:0007669"/>
    <property type="project" value="UniProtKB-KW"/>
</dbReference>
<evidence type="ECO:0000256" key="11">
    <source>
        <dbReference type="SAM" id="Coils"/>
    </source>
</evidence>
<dbReference type="InterPro" id="IPR005135">
    <property type="entry name" value="Endo/exonuclease/phosphatase"/>
</dbReference>
<evidence type="ECO:0000256" key="3">
    <source>
        <dbReference type="ARBA" id="ARBA00004322"/>
    </source>
</evidence>
<dbReference type="GO" id="GO:0003697">
    <property type="term" value="F:single-stranded DNA binding"/>
    <property type="evidence" value="ECO:0007669"/>
    <property type="project" value="TreeGrafter"/>
</dbReference>
<dbReference type="Pfam" id="PF03372">
    <property type="entry name" value="Exo_endo_phos"/>
    <property type="match status" value="1"/>
</dbReference>
<dbReference type="Gene3D" id="3.60.10.10">
    <property type="entry name" value="Endonuclease/exonuclease/phosphatase"/>
    <property type="match status" value="1"/>
</dbReference>
<comment type="cofactor">
    <cofactor evidence="1">
        <name>Mn(2+)</name>
        <dbReference type="ChEBI" id="CHEBI:29035"/>
    </cofactor>
</comment>
<dbReference type="OrthoDB" id="9975959at2759"/>
<gene>
    <name evidence="14" type="ORF">J5N97_027322</name>
</gene>
<dbReference type="SUPFAM" id="SSF56219">
    <property type="entry name" value="DNase I-like"/>
    <property type="match status" value="1"/>
</dbReference>
<evidence type="ECO:0000256" key="6">
    <source>
        <dbReference type="ARBA" id="ARBA00022763"/>
    </source>
</evidence>
<dbReference type="GO" id="GO:0070260">
    <property type="term" value="F:5'-tyrosyl-DNA phosphodiesterase activity"/>
    <property type="evidence" value="ECO:0007669"/>
    <property type="project" value="TreeGrafter"/>
</dbReference>
<evidence type="ECO:0000256" key="8">
    <source>
        <dbReference type="ARBA" id="ARBA00022842"/>
    </source>
</evidence>
<keyword evidence="7" id="KW-0378">Hydrolase</keyword>
<evidence type="ECO:0000256" key="2">
    <source>
        <dbReference type="ARBA" id="ARBA00001946"/>
    </source>
</evidence>
<evidence type="ECO:0000256" key="9">
    <source>
        <dbReference type="ARBA" id="ARBA00023204"/>
    </source>
</evidence>
<keyword evidence="9" id="KW-0234">DNA repair</keyword>
<keyword evidence="10" id="KW-0539">Nucleus</keyword>
<evidence type="ECO:0000256" key="5">
    <source>
        <dbReference type="ARBA" id="ARBA00022723"/>
    </source>
</evidence>
<keyword evidence="6" id="KW-0227">DNA damage</keyword>
<evidence type="ECO:0000256" key="10">
    <source>
        <dbReference type="ARBA" id="ARBA00023242"/>
    </source>
</evidence>
<name>A0A9D5H7I5_9LILI</name>
<keyword evidence="4" id="KW-0540">Nuclease</keyword>
<evidence type="ECO:0000256" key="1">
    <source>
        <dbReference type="ARBA" id="ARBA00001936"/>
    </source>
</evidence>
<dbReference type="EMBL" id="JAGGNH010000008">
    <property type="protein sequence ID" value="KAJ0966184.1"/>
    <property type="molecule type" value="Genomic_DNA"/>
</dbReference>
<dbReference type="FunFam" id="3.60.10.10:FF:000058">
    <property type="entry name" value="Tyrosyl-DNA phosphodiesterase 2"/>
    <property type="match status" value="1"/>
</dbReference>